<dbReference type="Proteomes" id="UP001246576">
    <property type="component" value="Unassembled WGS sequence"/>
</dbReference>
<accession>A0ABU2EGL3</accession>
<dbReference type="EMBL" id="JAVLSJ010000001">
    <property type="protein sequence ID" value="MDR9847023.1"/>
    <property type="molecule type" value="Genomic_DNA"/>
</dbReference>
<protein>
    <submittedName>
        <fullName evidence="1">Uncharacterized protein</fullName>
    </submittedName>
</protein>
<gene>
    <name evidence="1" type="ORF">RI048_02235</name>
</gene>
<organism evidence="1 2">
    <name type="scientific">Herbaspirillum huttiense subsp. lycopersici</name>
    <dbReference type="NCBI Taxonomy" id="3074428"/>
    <lineage>
        <taxon>Bacteria</taxon>
        <taxon>Pseudomonadati</taxon>
        <taxon>Pseudomonadota</taxon>
        <taxon>Betaproteobacteria</taxon>
        <taxon>Burkholderiales</taxon>
        <taxon>Oxalobacteraceae</taxon>
        <taxon>Herbaspirillum</taxon>
    </lineage>
</organism>
<reference evidence="1" key="1">
    <citation type="submission" date="2023-09" db="EMBL/GenBank/DDBJ databases">
        <title>Description of first Herbaspirillum huttiense subsp. nephrolepsisexaltata and Herbaspirillum huttiense subsp. lycopersicon.</title>
        <authorList>
            <person name="Poudel M."/>
            <person name="Sharma A."/>
            <person name="Goss E."/>
            <person name="Tapia J.H."/>
            <person name="Harmon C.M."/>
            <person name="Jones J.B."/>
        </authorList>
    </citation>
    <scope>NUCLEOTIDE SEQUENCE</scope>
    <source>
        <strain evidence="1">SE1</strain>
    </source>
</reference>
<keyword evidence="2" id="KW-1185">Reference proteome</keyword>
<name>A0ABU2EGL3_9BURK</name>
<comment type="caution">
    <text evidence="1">The sequence shown here is derived from an EMBL/GenBank/DDBJ whole genome shotgun (WGS) entry which is preliminary data.</text>
</comment>
<proteinExistence type="predicted"/>
<dbReference type="RefSeq" id="WP_310839445.1">
    <property type="nucleotide sequence ID" value="NZ_JAVLSJ010000001.1"/>
</dbReference>
<evidence type="ECO:0000313" key="1">
    <source>
        <dbReference type="EMBL" id="MDR9847023.1"/>
    </source>
</evidence>
<sequence length="280" mass="30686">MNVFSASTEVTVSVPLADKSGNALTVDAVTYRVLDQDDQVIVPDTPLTAFVAGSPAAVIVIPANKNGLADGVASALRNLVLECRIGSNTVFIQDAYGIEVEDPLVVGVNSFQTVAQARFTAMSLIDIPSWQAADDRSQMLALIEARANIVRLSFRALNSNVMWGQDSLNFVPEGTRDVNYVGRSDMFNFNGSLELLTPDQFKKLPTYLLDALRRAQVVEANEILGGDSIASRRRLGLVQDNVGESRQTFRQSKPLELPVCARAMRYLSRYVSMSLRTVRR</sequence>
<evidence type="ECO:0000313" key="2">
    <source>
        <dbReference type="Proteomes" id="UP001246576"/>
    </source>
</evidence>